<evidence type="ECO:0000313" key="1">
    <source>
        <dbReference type="EMBL" id="GAA0663982.1"/>
    </source>
</evidence>
<accession>A0ABP3T019</accession>
<evidence type="ECO:0000313" key="2">
    <source>
        <dbReference type="Proteomes" id="UP001500724"/>
    </source>
</evidence>
<comment type="caution">
    <text evidence="1">The sequence shown here is derived from an EMBL/GenBank/DDBJ whole genome shotgun (WGS) entry which is preliminary data.</text>
</comment>
<sequence>MPHPHPPARLSVRGRTALSQKDLEKVIEKVIEKVVLKVVQKVSCQPFSRPVSQAAVSRTRTFQVPLALSAEASTV</sequence>
<gene>
    <name evidence="1" type="ORF">GCM10009535_49560</name>
</gene>
<proteinExistence type="predicted"/>
<name>A0ABP3T019_9ACTN</name>
<organism evidence="1 2">
    <name type="scientific">Streptomyces thermocarboxydovorans</name>
    <dbReference type="NCBI Taxonomy" id="59298"/>
    <lineage>
        <taxon>Bacteria</taxon>
        <taxon>Bacillati</taxon>
        <taxon>Actinomycetota</taxon>
        <taxon>Actinomycetes</taxon>
        <taxon>Kitasatosporales</taxon>
        <taxon>Streptomycetaceae</taxon>
        <taxon>Streptomyces</taxon>
    </lineage>
</organism>
<keyword evidence="2" id="KW-1185">Reference proteome</keyword>
<reference evidence="2" key="1">
    <citation type="journal article" date="2019" name="Int. J. Syst. Evol. Microbiol.">
        <title>The Global Catalogue of Microorganisms (GCM) 10K type strain sequencing project: providing services to taxonomists for standard genome sequencing and annotation.</title>
        <authorList>
            <consortium name="The Broad Institute Genomics Platform"/>
            <consortium name="The Broad Institute Genome Sequencing Center for Infectious Disease"/>
            <person name="Wu L."/>
            <person name="Ma J."/>
        </authorList>
    </citation>
    <scope>NUCLEOTIDE SEQUENCE [LARGE SCALE GENOMIC DNA]</scope>
    <source>
        <strain evidence="2">JCM 10367</strain>
    </source>
</reference>
<dbReference type="EMBL" id="BAAAGU010000060">
    <property type="protein sequence ID" value="GAA0663982.1"/>
    <property type="molecule type" value="Genomic_DNA"/>
</dbReference>
<dbReference type="Proteomes" id="UP001500724">
    <property type="component" value="Unassembled WGS sequence"/>
</dbReference>
<protein>
    <submittedName>
        <fullName evidence="1">Uncharacterized protein</fullName>
    </submittedName>
</protein>